<dbReference type="EMBL" id="BPLR01018533">
    <property type="protein sequence ID" value="GIZ00324.1"/>
    <property type="molecule type" value="Genomic_DNA"/>
</dbReference>
<dbReference type="AlphaFoldDB" id="A0AAV4Y2D7"/>
<feature type="compositionally biased region" description="Basic and acidic residues" evidence="1">
    <location>
        <begin position="84"/>
        <end position="104"/>
    </location>
</feature>
<comment type="caution">
    <text evidence="2">The sequence shown here is derived from an EMBL/GenBank/DDBJ whole genome shotgun (WGS) entry which is preliminary data.</text>
</comment>
<dbReference type="Proteomes" id="UP001054945">
    <property type="component" value="Unassembled WGS sequence"/>
</dbReference>
<feature type="region of interest" description="Disordered" evidence="1">
    <location>
        <begin position="18"/>
        <end position="38"/>
    </location>
</feature>
<evidence type="ECO:0000313" key="3">
    <source>
        <dbReference type="Proteomes" id="UP001054945"/>
    </source>
</evidence>
<accession>A0AAV4Y2D7</accession>
<proteinExistence type="predicted"/>
<feature type="region of interest" description="Disordered" evidence="1">
    <location>
        <begin position="64"/>
        <end position="149"/>
    </location>
</feature>
<evidence type="ECO:0000256" key="1">
    <source>
        <dbReference type="SAM" id="MobiDB-lite"/>
    </source>
</evidence>
<gene>
    <name evidence="2" type="ORF">CEXT_147161</name>
</gene>
<protein>
    <submittedName>
        <fullName evidence="2">Uncharacterized protein</fullName>
    </submittedName>
</protein>
<keyword evidence="3" id="KW-1185">Reference proteome</keyword>
<reference evidence="2 3" key="1">
    <citation type="submission" date="2021-06" db="EMBL/GenBank/DDBJ databases">
        <title>Caerostris extrusa draft genome.</title>
        <authorList>
            <person name="Kono N."/>
            <person name="Arakawa K."/>
        </authorList>
    </citation>
    <scope>NUCLEOTIDE SEQUENCE [LARGE SCALE GENOMIC DNA]</scope>
</reference>
<name>A0AAV4Y2D7_CAEEX</name>
<organism evidence="2 3">
    <name type="scientific">Caerostris extrusa</name>
    <name type="common">Bark spider</name>
    <name type="synonym">Caerostris bankana</name>
    <dbReference type="NCBI Taxonomy" id="172846"/>
    <lineage>
        <taxon>Eukaryota</taxon>
        <taxon>Metazoa</taxon>
        <taxon>Ecdysozoa</taxon>
        <taxon>Arthropoda</taxon>
        <taxon>Chelicerata</taxon>
        <taxon>Arachnida</taxon>
        <taxon>Araneae</taxon>
        <taxon>Araneomorphae</taxon>
        <taxon>Entelegynae</taxon>
        <taxon>Araneoidea</taxon>
        <taxon>Araneidae</taxon>
        <taxon>Caerostris</taxon>
    </lineage>
</organism>
<feature type="compositionally biased region" description="Basic and acidic residues" evidence="1">
    <location>
        <begin position="65"/>
        <end position="75"/>
    </location>
</feature>
<evidence type="ECO:0000313" key="2">
    <source>
        <dbReference type="EMBL" id="GIZ00324.1"/>
    </source>
</evidence>
<sequence>MFHEHVAVYVNSRVKSVPDSNFPSQCADKQGGSRSDHVHHLPDIRAEHVAIRPLLELLQVPGGALRREGGHDHPPLHAASPLPEPRHLVDAEVAAERAHLREGGPEGLSPLRPRRRTLRPRPEGYSSRISRTKGLGAAPMWTLPRKKPL</sequence>